<dbReference type="InterPro" id="IPR000531">
    <property type="entry name" value="Beta-barrel_TonB"/>
</dbReference>
<evidence type="ECO:0000256" key="2">
    <source>
        <dbReference type="ARBA" id="ARBA00022448"/>
    </source>
</evidence>
<dbReference type="Proteomes" id="UP000292262">
    <property type="component" value="Unassembled WGS sequence"/>
</dbReference>
<feature type="domain" description="TonB-dependent receptor plug" evidence="13">
    <location>
        <begin position="120"/>
        <end position="220"/>
    </location>
</feature>
<organism evidence="14 15">
    <name type="scientific">Aquimarina brevivitae</name>
    <dbReference type="NCBI Taxonomy" id="323412"/>
    <lineage>
        <taxon>Bacteria</taxon>
        <taxon>Pseudomonadati</taxon>
        <taxon>Bacteroidota</taxon>
        <taxon>Flavobacteriia</taxon>
        <taxon>Flavobacteriales</taxon>
        <taxon>Flavobacteriaceae</taxon>
        <taxon>Aquimarina</taxon>
    </lineage>
</organism>
<evidence type="ECO:0000256" key="10">
    <source>
        <dbReference type="PROSITE-ProRule" id="PRU01360"/>
    </source>
</evidence>
<dbReference type="GO" id="GO:0044718">
    <property type="term" value="P:siderophore transmembrane transport"/>
    <property type="evidence" value="ECO:0007669"/>
    <property type="project" value="TreeGrafter"/>
</dbReference>
<evidence type="ECO:0000259" key="13">
    <source>
        <dbReference type="Pfam" id="PF07715"/>
    </source>
</evidence>
<evidence type="ECO:0000256" key="7">
    <source>
        <dbReference type="ARBA" id="ARBA00023136"/>
    </source>
</evidence>
<dbReference type="SUPFAM" id="SSF49464">
    <property type="entry name" value="Carboxypeptidase regulatory domain-like"/>
    <property type="match status" value="1"/>
</dbReference>
<dbReference type="SUPFAM" id="SSF56935">
    <property type="entry name" value="Porins"/>
    <property type="match status" value="1"/>
</dbReference>
<evidence type="ECO:0000313" key="14">
    <source>
        <dbReference type="EMBL" id="RZS99526.1"/>
    </source>
</evidence>
<dbReference type="InterPro" id="IPR037066">
    <property type="entry name" value="Plug_dom_sf"/>
</dbReference>
<evidence type="ECO:0000256" key="1">
    <source>
        <dbReference type="ARBA" id="ARBA00004571"/>
    </source>
</evidence>
<evidence type="ECO:0000256" key="6">
    <source>
        <dbReference type="ARBA" id="ARBA00023077"/>
    </source>
</evidence>
<keyword evidence="5" id="KW-0732">Signal</keyword>
<comment type="caution">
    <text evidence="14">The sequence shown here is derived from an EMBL/GenBank/DDBJ whole genome shotgun (WGS) entry which is preliminary data.</text>
</comment>
<dbReference type="OrthoDB" id="9795928at2"/>
<evidence type="ECO:0000256" key="3">
    <source>
        <dbReference type="ARBA" id="ARBA00022452"/>
    </source>
</evidence>
<evidence type="ECO:0000256" key="8">
    <source>
        <dbReference type="ARBA" id="ARBA00023170"/>
    </source>
</evidence>
<sequence length="800" mass="89914">MKNAALIIVVLFQSIICYGQDCSKEFTGKILDFHDGVPLNNATITFNNTTIKSDKQGNFKITGLCPISYAFTISHPDCNSQVVTVDISEVTNKVIYLEHHYSDLEEVTLETTNEIRDTNSQTEDQLSKSDLEKYSSLTLGDALKEISGVTSLSSGNTIVKPVIQGLHSSRIIIMNNGVRQEDQEWGEEHAPNLDINAFNKIRVIKGSGALQYGGNAIGGVVVAENKLTSLKDTVFGRTQIAASSNGRGGGASASINLGFNKGWSSKFQTSIKRFGDSEAPDYILSNTGVSEQNFSAGLGYTGFTGGLELYYSFFNATQGILRASHLGNRGDYARAVNSPVPLIINPFTYDINAPKQETQHHLAKIKGYKRFKNLGKLTAQYSFQYNNRKEFDIRRGDDRDKPSLDLDLFTNALESSFLFDANARFKKTVGFQLTFQENIPDPETGIKRLIPDYKRVQAGLFAIATYDLKDNITLDAGIRYDFVNIDAKKFYDKDFWEDRGYDTEFNDLIIADEGDQWLTNPVLDFHSFAISGGLNFSYKDQDKFLINLSLANRAPNPVELFSDGLHHSAAIIEIGDLRTKQENALKLSLSNESHKLLGNDYITISPYVNFINNYIFLEPSGSVELTTRGDFPRWEYRQTDAILWGVDINYGVDLTENVGFNTGFSYIYGQDIENNEPIINMPAPSFRSELIFDQELWNLKLVNTTVLQQNRFPDNNFTDDFIEDGAIQTVFVDVSTPPKGYTLFDLAGTYKFSLWNTEDLSLGLTITNIFNTSYRDYLNRQRFFADNIGRNFTLNFNFKF</sequence>
<proteinExistence type="inferred from homology"/>
<dbReference type="Gene3D" id="2.170.130.10">
    <property type="entry name" value="TonB-dependent receptor, plug domain"/>
    <property type="match status" value="1"/>
</dbReference>
<dbReference type="AlphaFoldDB" id="A0A4Q7PGA2"/>
<dbReference type="Gene3D" id="2.60.40.1120">
    <property type="entry name" value="Carboxypeptidase-like, regulatory domain"/>
    <property type="match status" value="1"/>
</dbReference>
<keyword evidence="3 10" id="KW-1134">Transmembrane beta strand</keyword>
<dbReference type="PANTHER" id="PTHR30069:SF29">
    <property type="entry name" value="HEMOGLOBIN AND HEMOGLOBIN-HAPTOGLOBIN-BINDING PROTEIN 1-RELATED"/>
    <property type="match status" value="1"/>
</dbReference>
<comment type="similarity">
    <text evidence="10 11">Belongs to the TonB-dependent receptor family.</text>
</comment>
<evidence type="ECO:0000256" key="11">
    <source>
        <dbReference type="RuleBase" id="RU003357"/>
    </source>
</evidence>
<keyword evidence="4 10" id="KW-0812">Transmembrane</keyword>
<evidence type="ECO:0000256" key="5">
    <source>
        <dbReference type="ARBA" id="ARBA00022729"/>
    </source>
</evidence>
<keyword evidence="2 10" id="KW-0813">Transport</keyword>
<dbReference type="GO" id="GO:0015344">
    <property type="term" value="F:siderophore uptake transmembrane transporter activity"/>
    <property type="evidence" value="ECO:0007669"/>
    <property type="project" value="TreeGrafter"/>
</dbReference>
<keyword evidence="6 11" id="KW-0798">TonB box</keyword>
<keyword evidence="7 10" id="KW-0472">Membrane</keyword>
<dbReference type="GO" id="GO:0009279">
    <property type="term" value="C:cell outer membrane"/>
    <property type="evidence" value="ECO:0007669"/>
    <property type="project" value="UniProtKB-SubCell"/>
</dbReference>
<dbReference type="PANTHER" id="PTHR30069">
    <property type="entry name" value="TONB-DEPENDENT OUTER MEMBRANE RECEPTOR"/>
    <property type="match status" value="1"/>
</dbReference>
<dbReference type="Pfam" id="PF07715">
    <property type="entry name" value="Plug"/>
    <property type="match status" value="1"/>
</dbReference>
<dbReference type="InterPro" id="IPR012910">
    <property type="entry name" value="Plug_dom"/>
</dbReference>
<dbReference type="InterPro" id="IPR039426">
    <property type="entry name" value="TonB-dep_rcpt-like"/>
</dbReference>
<dbReference type="Gene3D" id="2.40.170.20">
    <property type="entry name" value="TonB-dependent receptor, beta-barrel domain"/>
    <property type="match status" value="1"/>
</dbReference>
<name>A0A4Q7PGA2_9FLAO</name>
<gene>
    <name evidence="14" type="ORF">EV197_0747</name>
</gene>
<dbReference type="RefSeq" id="WP_130285355.1">
    <property type="nucleotide sequence ID" value="NZ_SGXE01000001.1"/>
</dbReference>
<keyword evidence="8 14" id="KW-0675">Receptor</keyword>
<dbReference type="EMBL" id="SGXE01000001">
    <property type="protein sequence ID" value="RZS99526.1"/>
    <property type="molecule type" value="Genomic_DNA"/>
</dbReference>
<reference evidence="14 15" key="1">
    <citation type="submission" date="2019-02" db="EMBL/GenBank/DDBJ databases">
        <title>Genomic Encyclopedia of Type Strains, Phase IV (KMG-IV): sequencing the most valuable type-strain genomes for metagenomic binning, comparative biology and taxonomic classification.</title>
        <authorList>
            <person name="Goeker M."/>
        </authorList>
    </citation>
    <scope>NUCLEOTIDE SEQUENCE [LARGE SCALE GENOMIC DNA]</scope>
    <source>
        <strain evidence="14 15">DSM 17196</strain>
    </source>
</reference>
<dbReference type="PROSITE" id="PS52016">
    <property type="entry name" value="TONB_DEPENDENT_REC_3"/>
    <property type="match status" value="1"/>
</dbReference>
<dbReference type="InterPro" id="IPR036942">
    <property type="entry name" value="Beta-barrel_TonB_sf"/>
</dbReference>
<dbReference type="Pfam" id="PF00593">
    <property type="entry name" value="TonB_dep_Rec_b-barrel"/>
    <property type="match status" value="1"/>
</dbReference>
<keyword evidence="9 10" id="KW-0998">Cell outer membrane</keyword>
<comment type="subcellular location">
    <subcellularLocation>
        <location evidence="1 10">Cell outer membrane</location>
        <topology evidence="1 10">Multi-pass membrane protein</topology>
    </subcellularLocation>
</comment>
<feature type="domain" description="TonB-dependent receptor-like beta-barrel" evidence="12">
    <location>
        <begin position="379"/>
        <end position="769"/>
    </location>
</feature>
<protein>
    <submittedName>
        <fullName evidence="14">Iron complex outermembrane receptor protein</fullName>
    </submittedName>
</protein>
<evidence type="ECO:0000256" key="9">
    <source>
        <dbReference type="ARBA" id="ARBA00023237"/>
    </source>
</evidence>
<dbReference type="InterPro" id="IPR008969">
    <property type="entry name" value="CarboxyPept-like_regulatory"/>
</dbReference>
<evidence type="ECO:0000256" key="4">
    <source>
        <dbReference type="ARBA" id="ARBA00022692"/>
    </source>
</evidence>
<keyword evidence="15" id="KW-1185">Reference proteome</keyword>
<accession>A0A4Q7PGA2</accession>
<evidence type="ECO:0000313" key="15">
    <source>
        <dbReference type="Proteomes" id="UP000292262"/>
    </source>
</evidence>
<evidence type="ECO:0000259" key="12">
    <source>
        <dbReference type="Pfam" id="PF00593"/>
    </source>
</evidence>